<protein>
    <submittedName>
        <fullName evidence="2">Uncharacterized protein</fullName>
    </submittedName>
</protein>
<keyword evidence="3" id="KW-1185">Reference proteome</keyword>
<proteinExistence type="predicted"/>
<name>A0AA39ZBH3_9PEZI</name>
<reference evidence="2" key="1">
    <citation type="submission" date="2023-06" db="EMBL/GenBank/DDBJ databases">
        <title>Genome-scale phylogeny and comparative genomics of the fungal order Sordariales.</title>
        <authorList>
            <consortium name="Lawrence Berkeley National Laboratory"/>
            <person name="Hensen N."/>
            <person name="Bonometti L."/>
            <person name="Westerberg I."/>
            <person name="Brannstrom I.O."/>
            <person name="Guillou S."/>
            <person name="Cros-Aarteil S."/>
            <person name="Calhoun S."/>
            <person name="Haridas S."/>
            <person name="Kuo A."/>
            <person name="Mondo S."/>
            <person name="Pangilinan J."/>
            <person name="Riley R."/>
            <person name="Labutti K."/>
            <person name="Andreopoulos B."/>
            <person name="Lipzen A."/>
            <person name="Chen C."/>
            <person name="Yanf M."/>
            <person name="Daum C."/>
            <person name="Ng V."/>
            <person name="Clum A."/>
            <person name="Steindorff A."/>
            <person name="Ohm R."/>
            <person name="Martin F."/>
            <person name="Silar P."/>
            <person name="Natvig D."/>
            <person name="Lalanne C."/>
            <person name="Gautier V."/>
            <person name="Ament-Velasquez S.L."/>
            <person name="Kruys A."/>
            <person name="Hutchinson M.I."/>
            <person name="Powell A.J."/>
            <person name="Barry K."/>
            <person name="Miller A.N."/>
            <person name="Grigoriev I.V."/>
            <person name="Debuchy R."/>
            <person name="Gladieux P."/>
            <person name="Thoren M.H."/>
            <person name="Johannesson H."/>
        </authorList>
    </citation>
    <scope>NUCLEOTIDE SEQUENCE</scope>
    <source>
        <strain evidence="2">CBS 307.81</strain>
    </source>
</reference>
<dbReference type="AlphaFoldDB" id="A0AA39ZBH3"/>
<evidence type="ECO:0000313" key="3">
    <source>
        <dbReference type="Proteomes" id="UP001174997"/>
    </source>
</evidence>
<evidence type="ECO:0000313" key="2">
    <source>
        <dbReference type="EMBL" id="KAK0667840.1"/>
    </source>
</evidence>
<accession>A0AA39ZBH3</accession>
<sequence>MELFANVHSTDDTHSGTVEFRGGSQFRTATGTFAWVAFVLSFVTLSLHENLIDNVPMWKQRTDTSMNAWWGRIRESAKKSKLSRSLPEDYRSMQRM</sequence>
<keyword evidence="1" id="KW-0812">Transmembrane</keyword>
<keyword evidence="1" id="KW-0472">Membrane</keyword>
<dbReference type="EMBL" id="JAULSY010000065">
    <property type="protein sequence ID" value="KAK0667840.1"/>
    <property type="molecule type" value="Genomic_DNA"/>
</dbReference>
<comment type="caution">
    <text evidence="2">The sequence shown here is derived from an EMBL/GenBank/DDBJ whole genome shotgun (WGS) entry which is preliminary data.</text>
</comment>
<evidence type="ECO:0000256" key="1">
    <source>
        <dbReference type="SAM" id="Phobius"/>
    </source>
</evidence>
<keyword evidence="1" id="KW-1133">Transmembrane helix</keyword>
<organism evidence="2 3">
    <name type="scientific">Cercophora samala</name>
    <dbReference type="NCBI Taxonomy" id="330535"/>
    <lineage>
        <taxon>Eukaryota</taxon>
        <taxon>Fungi</taxon>
        <taxon>Dikarya</taxon>
        <taxon>Ascomycota</taxon>
        <taxon>Pezizomycotina</taxon>
        <taxon>Sordariomycetes</taxon>
        <taxon>Sordariomycetidae</taxon>
        <taxon>Sordariales</taxon>
        <taxon>Lasiosphaeriaceae</taxon>
        <taxon>Cercophora</taxon>
    </lineage>
</organism>
<dbReference type="Proteomes" id="UP001174997">
    <property type="component" value="Unassembled WGS sequence"/>
</dbReference>
<feature type="transmembrane region" description="Helical" evidence="1">
    <location>
        <begin position="33"/>
        <end position="52"/>
    </location>
</feature>
<gene>
    <name evidence="2" type="ORF">QBC41DRAFT_303943</name>
</gene>